<dbReference type="Proteomes" id="UP000023541">
    <property type="component" value="Unassembled WGS sequence"/>
</dbReference>
<dbReference type="RefSeq" id="WP_034240326.1">
    <property type="nucleotide sequence ID" value="NZ_AQRA01000002.1"/>
</dbReference>
<reference evidence="1 2" key="1">
    <citation type="submission" date="2014-04" db="EMBL/GenBank/DDBJ databases">
        <title>Aquimarina sp. 22II-S11-z7 Genome Sequencing.</title>
        <authorList>
            <person name="Lai Q."/>
        </authorList>
    </citation>
    <scope>NUCLEOTIDE SEQUENCE [LARGE SCALE GENOMIC DNA]</scope>
    <source>
        <strain evidence="1 2">22II-S11-z7</strain>
    </source>
</reference>
<sequence length="245" mass="27647">MKNFKKNVVLALCILGIVSCEKTETDTEILNIKGQEGFMSTTGNSDTTVADDQSKEIQPILHMHFGPEVSEEEGLAKFDKAIAKYFNNNSKLDLLDWPGTPPWYYRVYTKTGTYEDSGSNYCGTDGSVRISIDFRTNLGFIYQNDIVLNNPGDDREGGWDVYYLSLNPKKNGNTVNWIEIASAGIKLKGKDGWFLKRLTVVADKNDYTSLSSKPEIWLDNNTNNGWDLFHTNDSDTTVKTGRYYL</sequence>
<dbReference type="AlphaFoldDB" id="A0A023BYY9"/>
<organism evidence="1 2">
    <name type="scientific">Aquimarina atlantica</name>
    <dbReference type="NCBI Taxonomy" id="1317122"/>
    <lineage>
        <taxon>Bacteria</taxon>
        <taxon>Pseudomonadati</taxon>
        <taxon>Bacteroidota</taxon>
        <taxon>Flavobacteriia</taxon>
        <taxon>Flavobacteriales</taxon>
        <taxon>Flavobacteriaceae</taxon>
        <taxon>Aquimarina</taxon>
    </lineage>
</organism>
<comment type="caution">
    <text evidence="1">The sequence shown here is derived from an EMBL/GenBank/DDBJ whole genome shotgun (WGS) entry which is preliminary data.</text>
</comment>
<keyword evidence="2" id="KW-1185">Reference proteome</keyword>
<dbReference type="EMBL" id="AQRA01000002">
    <property type="protein sequence ID" value="EZH75154.1"/>
    <property type="molecule type" value="Genomic_DNA"/>
</dbReference>
<evidence type="ECO:0008006" key="3">
    <source>
        <dbReference type="Google" id="ProtNLM"/>
    </source>
</evidence>
<proteinExistence type="predicted"/>
<protein>
    <recommendedName>
        <fullName evidence="3">Lipoprotein</fullName>
    </recommendedName>
</protein>
<dbReference type="eggNOG" id="ENOG502ZZBG">
    <property type="taxonomic scope" value="Bacteria"/>
</dbReference>
<evidence type="ECO:0000313" key="1">
    <source>
        <dbReference type="EMBL" id="EZH75154.1"/>
    </source>
</evidence>
<accession>A0A023BYY9</accession>
<gene>
    <name evidence="1" type="ORF">ATO12_10545</name>
</gene>
<dbReference type="PROSITE" id="PS51257">
    <property type="entry name" value="PROKAR_LIPOPROTEIN"/>
    <property type="match status" value="1"/>
</dbReference>
<dbReference type="OrthoDB" id="1162971at2"/>
<evidence type="ECO:0000313" key="2">
    <source>
        <dbReference type="Proteomes" id="UP000023541"/>
    </source>
</evidence>
<name>A0A023BYY9_9FLAO</name>